<accession>A0ABN2VZN4</accession>
<name>A0ABN2VZN4_9ACTN</name>
<evidence type="ECO:0000313" key="1">
    <source>
        <dbReference type="EMBL" id="GAA2078536.1"/>
    </source>
</evidence>
<keyword evidence="2" id="KW-1185">Reference proteome</keyword>
<dbReference type="Proteomes" id="UP001500016">
    <property type="component" value="Unassembled WGS sequence"/>
</dbReference>
<proteinExistence type="predicted"/>
<evidence type="ECO:0000313" key="2">
    <source>
        <dbReference type="Proteomes" id="UP001500016"/>
    </source>
</evidence>
<comment type="caution">
    <text evidence="1">The sequence shown here is derived from an EMBL/GenBank/DDBJ whole genome shotgun (WGS) entry which is preliminary data.</text>
</comment>
<dbReference type="EMBL" id="BAAAPE010000008">
    <property type="protein sequence ID" value="GAA2078536.1"/>
    <property type="molecule type" value="Genomic_DNA"/>
</dbReference>
<gene>
    <name evidence="1" type="ORF">GCM10009801_35480</name>
</gene>
<protein>
    <submittedName>
        <fullName evidence="1">Uncharacterized protein</fullName>
    </submittedName>
</protein>
<reference evidence="1 2" key="1">
    <citation type="journal article" date="2019" name="Int. J. Syst. Evol. Microbiol.">
        <title>The Global Catalogue of Microorganisms (GCM) 10K type strain sequencing project: providing services to taxonomists for standard genome sequencing and annotation.</title>
        <authorList>
            <consortium name="The Broad Institute Genomics Platform"/>
            <consortium name="The Broad Institute Genome Sequencing Center for Infectious Disease"/>
            <person name="Wu L."/>
            <person name="Ma J."/>
        </authorList>
    </citation>
    <scope>NUCLEOTIDE SEQUENCE [LARGE SCALE GENOMIC DNA]</scope>
    <source>
        <strain evidence="1 2">JCM 15478</strain>
    </source>
</reference>
<organism evidence="1 2">
    <name type="scientific">Streptomyces albiaxialis</name>
    <dbReference type="NCBI Taxonomy" id="329523"/>
    <lineage>
        <taxon>Bacteria</taxon>
        <taxon>Bacillati</taxon>
        <taxon>Actinomycetota</taxon>
        <taxon>Actinomycetes</taxon>
        <taxon>Kitasatosporales</taxon>
        <taxon>Streptomycetaceae</taxon>
        <taxon>Streptomyces</taxon>
    </lineage>
</organism>
<sequence length="95" mass="10457">MARGEGRRVPVHEHVDAARVELALPERALQEGPFVLLNAEGEDLHGTHSRDRGLISGDTSYVTRTLRVMSWRGIPVDLPVRPGIRGPSPGEMQPE</sequence>